<keyword evidence="6" id="KW-0902">Two-component regulatory system</keyword>
<dbReference type="SUPFAM" id="SSF55874">
    <property type="entry name" value="ATPase domain of HSP90 chaperone/DNA topoisomerase II/histidine kinase"/>
    <property type="match status" value="1"/>
</dbReference>
<evidence type="ECO:0000256" key="3">
    <source>
        <dbReference type="ARBA" id="ARBA00022553"/>
    </source>
</evidence>
<evidence type="ECO:0000256" key="2">
    <source>
        <dbReference type="ARBA" id="ARBA00012438"/>
    </source>
</evidence>
<dbReference type="GO" id="GO:0016036">
    <property type="term" value="P:cellular response to phosphate starvation"/>
    <property type="evidence" value="ECO:0007669"/>
    <property type="project" value="TreeGrafter"/>
</dbReference>
<evidence type="ECO:0000256" key="1">
    <source>
        <dbReference type="ARBA" id="ARBA00000085"/>
    </source>
</evidence>
<feature type="domain" description="PAS" evidence="9">
    <location>
        <begin position="132"/>
        <end position="202"/>
    </location>
</feature>
<dbReference type="Pfam" id="PF13426">
    <property type="entry name" value="PAS_9"/>
    <property type="match status" value="2"/>
</dbReference>
<dbReference type="Gene3D" id="2.10.70.100">
    <property type="match status" value="1"/>
</dbReference>
<dbReference type="InterPro" id="IPR013655">
    <property type="entry name" value="PAS_fold_3"/>
</dbReference>
<keyword evidence="3" id="KW-0597">Phosphoprotein</keyword>
<reference evidence="11" key="1">
    <citation type="journal article" date="2014" name="Int. J. Syst. Evol. Microbiol.">
        <title>Complete genome sequence of Corynebacterium casei LMG S-19264T (=DSM 44701T), isolated from a smear-ripened cheese.</title>
        <authorList>
            <consortium name="US DOE Joint Genome Institute (JGI-PGF)"/>
            <person name="Walter F."/>
            <person name="Albersmeier A."/>
            <person name="Kalinowski J."/>
            <person name="Ruckert C."/>
        </authorList>
    </citation>
    <scope>NUCLEOTIDE SEQUENCE</scope>
    <source>
        <strain evidence="11">CGMCC 1.15343</strain>
    </source>
</reference>
<dbReference type="Proteomes" id="UP000651668">
    <property type="component" value="Unassembled WGS sequence"/>
</dbReference>
<dbReference type="RefSeq" id="WP_188625714.1">
    <property type="nucleotide sequence ID" value="NZ_BMIL01000003.1"/>
</dbReference>
<comment type="caution">
    <text evidence="11">The sequence shown here is derived from an EMBL/GenBank/DDBJ whole genome shotgun (WGS) entry which is preliminary data.</text>
</comment>
<organism evidence="11 12">
    <name type="scientific">Pedobacter quisquiliarum</name>
    <dbReference type="NCBI Taxonomy" id="1834438"/>
    <lineage>
        <taxon>Bacteria</taxon>
        <taxon>Pseudomonadati</taxon>
        <taxon>Bacteroidota</taxon>
        <taxon>Sphingobacteriia</taxon>
        <taxon>Sphingobacteriales</taxon>
        <taxon>Sphingobacteriaceae</taxon>
        <taxon>Pedobacter</taxon>
    </lineage>
</organism>
<dbReference type="PANTHER" id="PTHR45453">
    <property type="entry name" value="PHOSPHATE REGULON SENSOR PROTEIN PHOR"/>
    <property type="match status" value="1"/>
</dbReference>
<dbReference type="FunFam" id="3.30.565.10:FF:000006">
    <property type="entry name" value="Sensor histidine kinase WalK"/>
    <property type="match status" value="1"/>
</dbReference>
<dbReference type="PROSITE" id="PS50109">
    <property type="entry name" value="HIS_KIN"/>
    <property type="match status" value="1"/>
</dbReference>
<dbReference type="Pfam" id="PF08447">
    <property type="entry name" value="PAS_3"/>
    <property type="match status" value="1"/>
</dbReference>
<dbReference type="GO" id="GO:0005886">
    <property type="term" value="C:plasma membrane"/>
    <property type="evidence" value="ECO:0007669"/>
    <property type="project" value="TreeGrafter"/>
</dbReference>
<evidence type="ECO:0000313" key="12">
    <source>
        <dbReference type="Proteomes" id="UP000651668"/>
    </source>
</evidence>
<dbReference type="InterPro" id="IPR050351">
    <property type="entry name" value="BphY/WalK/GraS-like"/>
</dbReference>
<dbReference type="EC" id="2.7.13.3" evidence="2"/>
<dbReference type="InterPro" id="IPR000700">
    <property type="entry name" value="PAS-assoc_C"/>
</dbReference>
<dbReference type="SMART" id="SM00086">
    <property type="entry name" value="PAC"/>
    <property type="match status" value="2"/>
</dbReference>
<dbReference type="PANTHER" id="PTHR45453:SF1">
    <property type="entry name" value="PHOSPHATE REGULON SENSOR PROTEIN PHOR"/>
    <property type="match status" value="1"/>
</dbReference>
<gene>
    <name evidence="11" type="ORF">GCM10011387_09570</name>
</gene>
<dbReference type="InterPro" id="IPR035965">
    <property type="entry name" value="PAS-like_dom_sf"/>
</dbReference>
<reference evidence="11" key="2">
    <citation type="submission" date="2020-09" db="EMBL/GenBank/DDBJ databases">
        <authorList>
            <person name="Sun Q."/>
            <person name="Zhou Y."/>
        </authorList>
    </citation>
    <scope>NUCLEOTIDE SEQUENCE</scope>
    <source>
        <strain evidence="11">CGMCC 1.15343</strain>
    </source>
</reference>
<keyword evidence="5" id="KW-0418">Kinase</keyword>
<accession>A0A916X9X4</accession>
<dbReference type="SUPFAM" id="SSF55785">
    <property type="entry name" value="PYP-like sensor domain (PAS domain)"/>
    <property type="match status" value="3"/>
</dbReference>
<evidence type="ECO:0000256" key="4">
    <source>
        <dbReference type="ARBA" id="ARBA00022679"/>
    </source>
</evidence>
<dbReference type="InterPro" id="IPR001610">
    <property type="entry name" value="PAC"/>
</dbReference>
<evidence type="ECO:0000259" key="8">
    <source>
        <dbReference type="PROSITE" id="PS50109"/>
    </source>
</evidence>
<dbReference type="SMART" id="SM00388">
    <property type="entry name" value="HisKA"/>
    <property type="match status" value="1"/>
</dbReference>
<evidence type="ECO:0000256" key="7">
    <source>
        <dbReference type="ARBA" id="ARBA00023136"/>
    </source>
</evidence>
<dbReference type="CDD" id="cd00075">
    <property type="entry name" value="HATPase"/>
    <property type="match status" value="1"/>
</dbReference>
<dbReference type="GO" id="GO:0004721">
    <property type="term" value="F:phosphoprotein phosphatase activity"/>
    <property type="evidence" value="ECO:0007669"/>
    <property type="project" value="TreeGrafter"/>
</dbReference>
<evidence type="ECO:0000259" key="10">
    <source>
        <dbReference type="PROSITE" id="PS50113"/>
    </source>
</evidence>
<feature type="domain" description="Histidine kinase" evidence="8">
    <location>
        <begin position="397"/>
        <end position="613"/>
    </location>
</feature>
<proteinExistence type="predicted"/>
<protein>
    <recommendedName>
        <fullName evidence="2">histidine kinase</fullName>
        <ecNumber evidence="2">2.7.13.3</ecNumber>
    </recommendedName>
</protein>
<dbReference type="PRINTS" id="PR00344">
    <property type="entry name" value="BCTRLSENSOR"/>
</dbReference>
<dbReference type="EMBL" id="BMIL01000003">
    <property type="protein sequence ID" value="GGC57966.1"/>
    <property type="molecule type" value="Genomic_DNA"/>
</dbReference>
<feature type="domain" description="PAC" evidence="10">
    <location>
        <begin position="340"/>
        <end position="393"/>
    </location>
</feature>
<dbReference type="AlphaFoldDB" id="A0A916X9X4"/>
<evidence type="ECO:0000259" key="9">
    <source>
        <dbReference type="PROSITE" id="PS50112"/>
    </source>
</evidence>
<keyword evidence="7" id="KW-0472">Membrane</keyword>
<dbReference type="SMART" id="SM00091">
    <property type="entry name" value="PAS"/>
    <property type="match status" value="2"/>
</dbReference>
<dbReference type="Gene3D" id="1.10.287.130">
    <property type="match status" value="1"/>
</dbReference>
<dbReference type="InterPro" id="IPR036097">
    <property type="entry name" value="HisK_dim/P_sf"/>
</dbReference>
<dbReference type="Pfam" id="PF00512">
    <property type="entry name" value="HisKA"/>
    <property type="match status" value="1"/>
</dbReference>
<evidence type="ECO:0000256" key="6">
    <source>
        <dbReference type="ARBA" id="ARBA00023012"/>
    </source>
</evidence>
<sequence>MIIKANPPRFTILAVSDQFLKITGMQRKDLLQKELLTVFPNSFEDDTDRIKLVAALEQVVATRQRVDLPNVSYENFNEQSGEAEVQHWSNYYEPLVDVNGAVTHIINTAINITEALASTAEAKMAMQRLIASEASIRRMVKEAPVGMCILKSRLLYVEEINDYFVQLIGKPPHELLSKPYWEVNPELEEKYKPIIDSVFETGETYRASGEAVPLIRNGKEEVVYIDFVFHLMADYDGIKNAIIIIANDVTDQIVGRKNLENAFEQVRLSKQAAQLGTFDVDMTKQEMIWDERTRSLFGIDHSGPVSYEHDFIQGVHKEDRERVLKVIANLSNPEISDGTYDVEYRTVSKHDGSIRWVRALGKLYFDDSGKPLRFIGSVLDITSQKMDEERKNDFIGMVSHELKTPLTSMLAYQQILRKKLMNSTDEFTRVALDKSNQQIRKMTSMINGFLNISHLESGKIKLKKENFDMRLLLEELIEDFHMITNTHEIVLHTCASAMLHADREKISSVVSNLISNAIKYSPHGKLIEVTCSSAEDHIQVSIRDEGMGIKEEDRKHLFERFYRISTSHRENISGFGIGLYLSKEIVERHDGKIWLESESGIGSTFTFSLPANV</sequence>
<dbReference type="PROSITE" id="PS50113">
    <property type="entry name" value="PAC"/>
    <property type="match status" value="1"/>
</dbReference>
<dbReference type="Gene3D" id="3.30.565.10">
    <property type="entry name" value="Histidine kinase-like ATPase, C-terminal domain"/>
    <property type="match status" value="1"/>
</dbReference>
<dbReference type="InterPro" id="IPR005467">
    <property type="entry name" value="His_kinase_dom"/>
</dbReference>
<dbReference type="InterPro" id="IPR000014">
    <property type="entry name" value="PAS"/>
</dbReference>
<dbReference type="InterPro" id="IPR003594">
    <property type="entry name" value="HATPase_dom"/>
</dbReference>
<comment type="catalytic activity">
    <reaction evidence="1">
        <text>ATP + protein L-histidine = ADP + protein N-phospho-L-histidine.</text>
        <dbReference type="EC" id="2.7.13.3"/>
    </reaction>
</comment>
<name>A0A916X9X4_9SPHI</name>
<dbReference type="NCBIfam" id="TIGR00229">
    <property type="entry name" value="sensory_box"/>
    <property type="match status" value="1"/>
</dbReference>
<dbReference type="InterPro" id="IPR036890">
    <property type="entry name" value="HATPase_C_sf"/>
</dbReference>
<dbReference type="Gene3D" id="3.30.450.20">
    <property type="entry name" value="PAS domain"/>
    <property type="match status" value="3"/>
</dbReference>
<dbReference type="Pfam" id="PF02518">
    <property type="entry name" value="HATPase_c"/>
    <property type="match status" value="1"/>
</dbReference>
<dbReference type="GO" id="GO:0000155">
    <property type="term" value="F:phosphorelay sensor kinase activity"/>
    <property type="evidence" value="ECO:0007669"/>
    <property type="project" value="InterPro"/>
</dbReference>
<dbReference type="CDD" id="cd00130">
    <property type="entry name" value="PAS"/>
    <property type="match status" value="1"/>
</dbReference>
<keyword evidence="4" id="KW-0808">Transferase</keyword>
<dbReference type="InterPro" id="IPR004358">
    <property type="entry name" value="Sig_transdc_His_kin-like_C"/>
</dbReference>
<keyword evidence="12" id="KW-1185">Reference proteome</keyword>
<dbReference type="SMART" id="SM00387">
    <property type="entry name" value="HATPase_c"/>
    <property type="match status" value="1"/>
</dbReference>
<dbReference type="SUPFAM" id="SSF47384">
    <property type="entry name" value="Homodimeric domain of signal transducing histidine kinase"/>
    <property type="match status" value="1"/>
</dbReference>
<dbReference type="CDD" id="cd00082">
    <property type="entry name" value="HisKA"/>
    <property type="match status" value="1"/>
</dbReference>
<evidence type="ECO:0000313" key="11">
    <source>
        <dbReference type="EMBL" id="GGC57966.1"/>
    </source>
</evidence>
<dbReference type="InterPro" id="IPR003661">
    <property type="entry name" value="HisK_dim/P_dom"/>
</dbReference>
<evidence type="ECO:0000256" key="5">
    <source>
        <dbReference type="ARBA" id="ARBA00022777"/>
    </source>
</evidence>
<dbReference type="PROSITE" id="PS50112">
    <property type="entry name" value="PAS"/>
    <property type="match status" value="1"/>
</dbReference>